<evidence type="ECO:0000313" key="3">
    <source>
        <dbReference type="EMBL" id="CAD5116322.1"/>
    </source>
</evidence>
<comment type="caution">
    <text evidence="3">The sequence shown here is derived from an EMBL/GenBank/DDBJ whole genome shotgun (WGS) entry which is preliminary data.</text>
</comment>
<dbReference type="EMBL" id="CAJFCJ010000006">
    <property type="protein sequence ID" value="CAD5116322.1"/>
    <property type="molecule type" value="Genomic_DNA"/>
</dbReference>
<dbReference type="InterPro" id="IPR039782">
    <property type="entry name" value="VPS13B"/>
</dbReference>
<sequence>MFKLESYITPLLFSYVDKYVKLKQEDFKLSLWGGDVTLHKLDLRLDAVERAIQLPITVKSGHVHELRIHVPWTKLTSEPVVITINTMECVLKKSVEELPPGYLESIVRKVIYNATVVINNLILKFVEDDIILSINVKNVECYSVNNNWESDIVDLALNNLVLKRILNVQDLTLCLDKCSASGKIEVYEDPLFYRCSLCVRIHMVYESSSARVPYITKANLNCDKLNFSISNIQVPMLHRLIELSIAIYYGNLKRPSSTEPTENKMERISFNDETYKIDPGGQGGQGWASWAWSYVPQILPVDEEESSMRKGPGIFEFAMFCREICVSFKIREKVQRKKSPTPKLISKGSMDVIWQCISAHSVLQGFEWINFTFGISNTLIYLAKEKENDKTSETERLLLKSGLEITDESHHLQNSLFDSQAPENNKELPYFVTGRTVYFEKYTEGYILEKFSSLWFDYVYYNEKLVENEEGSSVDKPETDLNKENSNLRFLTGPFNLYVSSKTVQAMKTFFDCLTDPSYEPYSKVFTDTINSNPTSTPTQQDIHYLQSYIPVRTYDFIFYQPSVIIYPNDRPKKVQIRSRDQSTKISWLMSCEKLQITTVIAMYAKDVVNIAYRLPAISEELYSAILNLEDECSKCSIIHPVSVVLYKRNLLYPEAWKNPVQAQKEIVFEMSQFQAHISKAQLYLAYFTFITWWNRILPENDLIPLSTLRLDCIKNDHLQTKLEITLAGLEFRDCCCINSRSFNGSLESILLRIKCKKFQDFTEIFRAPLKTDNLISEKGLLESQTFTNRNCTDFLKFTAQFPDLTNDTIVPSVMFVNIEGTVVCLDSLLNEWLAYSPTYEVVETIPVIEKKDENLSQVSASSTRESQTYSRSVSIKRPDSPEKEEYISDWNFHHLVLRYFNIIKRIHLQVNIKNWLIVITEKSIMSDIDRLKNTTDALVVATPSIEIYSQDHKECDAIQDLPIKGAQYSLTSEKLPWKVKVSNASAYSIHKGKGSTMVEPTCLTGSVAVSARYKTALSDDVSSLGFCLHIDATPVILRLEHDQIQMFYDSFVRILSGLLNGWKTTKIFIQKCLKKEREESFTETTINPKIQTDIKKESSINYESTFVSFTETSEASSIQHLDSSNSKRDDDAKISLWLQATAPKFIVKLLSKDGCIVTELEDLTSSFDLQKVFSKINIKLGKASIRHFYKDGNKWLLHKRGGMILMSYDGLKVKKCAQSGFLVVTITRALKRDLKKKLKQNSDCKDDSRRIYITEICVTLQPCDLVLATRLLHTLVHTFNVDTSTYSLLSLGEYFKGTADKTEPETLIPMINSSNLPLVYIETSNTRIFLLPSDKSIRDDKSDSGFCESSTPIELDASVIEISSIKVTPRATNPLSRIVVNEELYKRAVRASITLYPGSDIEDRQYQLDFSGVSLMCGRWEELMKSEKIDDDSTIQNPAFEWNNLFSYNSSDNPNSLQSIVNQMDIRLVLAPSIVYYPPEGAAQLVCGHSMEGCALSDVNVNLNITEIKLLYYIVFSNLHFVSLLPFFSDFFTEKLKEEKSVEKIAIAKEANNYSIPIGALITANRINLTISDTHSKILTSFIQPHTLLLSGNGEEKVEISCFDASLIVQHFDNEKTVDYALLETKTGRLNPKTGIPPALCTLVFFNFLSPTDSRFELRIERPVRFSLCDKRLTCLLETIEKLRPVFEVNFKPTKAEKTSKTVKTKDSSLKILAKEFELKATELNIALYGSDSNDNKIVLTIFEHFGHFHFDIKSRKSNIQYDILDMNIKCFKNRKEQLLLLPTSIRMECSMFETDIDIGFHIDDILIKMSENQYECLLNVYTHWTMQINEFLSKLSNNPTEDLENKANVKYDRCIFAFQTSYDDLRNGEMEYSKEEIEDLNCIPLPNKIVFAKQRNEAALLWSYDEPRTICQLTIKPIPLLVDELEEMYRDDISVSLILQYYNEAKREFEDYSKFDVGENFTCHARLWAVEERNLSKLQSARTWRIYIPPRYEHYSISQRTVRDSLVDECQNPVVDPMTLVAAAKLNSSILQSNQIFHMAKLCNIYPRTLMVLNINDFKSTFSSMNGNFNKLSANLMKIDLEVVEYRRLRKNKIATFEGNWDFNVVFKKAEKIDMTAQMKGKHEIIFNDSILHTIYATANLWKESTVNLTAQTLPVLECHLICNNTIHDIYCKQENTNETIHIESHQAFPFSWTNDCNGYPLIKLSLDRLYWSEAFSLDFIDINDKSRRYMSKCIKIEKDCVIVRIIRLSSYQSKIIIDGNVIFASRLDIPISIRSDVQDVERTMKIDSFSSGFSTINDSETKYFKIRFLSPNTLWSENFKIQRGSSCLLKVPLQDRINFITVCCHFIAEKVCQNETIDFVLFTPLFVIRNHLATPLLTNVCTKKSKDHQEITLSGKGQDYQLHLMAVDQANLLTFKAGPSLTSSSPAVSLSSDLLPTCDSLASTNTMELIDNWYKNMAKIWPYNGNKSEEDLDKLSFSDPPTNNDPKFNFGIKSTFTIQPPSPCQSDKTAMLNQPAVKLQVRLSSMYPGLKTLLIDVSPEYLLVNESSFNLVLSTNDEVMEILRDSTVAPPIGNSFKIGLQLEKDIAWSQDINMSDYDISSRFLHKVDNTLYLSDQMRIIIKSDEGLSILVLRAVERNGIRVIDVRDAYVLESGLEDAVNVQCLAVELKEERGRSIDIQNFMYTLKKGKKFSIPFWKVLEKDTINVPVLYLRFATESNDWSLPLRVRNPDTERIISFELVNSTPSIIHMQQRYGVTYLNVVENKCPMIVFHNYCTVNILVGEHVEKDGTIDEEQELLYSIPCILRQSSLNYTPSSIDRSYPSLTSATFKIVFALSAGQDRSWSSPILLIGDNELSIKFIHIPHYGDVKLHIEKHGSTSFVYLTQVTRFDIRAGRVRERCGSIKNDEDEALTKDESAKHITIKKDEAKRILECNFEFLLSDFQLRLTEYTTSGNRDDLICLTSQAINMNFRRFQEKSNDAYKWQIRNSIMLDIEGIQIENDRFGIEPFDFDIVFKRINESERLATIKLDLIECERAICIENASIVCRPIIVQCEDTLIYRLLKYLKDSLPVQKFRKQKEEDGGTKFSFRPIIVNSVNIAEIEVLLSVHAQIKVFVAADQSALKLSPYTKLNVRSTANHFIQDIGVHYASSALFRAGHVIASLELLGSPSTLLRGIGTGVSDFIRLPVEGIAKSGAKGLISGVSHGVASLASNISFATLTSITNFASSVSKNMDRLAMDEEHERRQASDRTALPDGVTSALVSGLSNLGLSLLSAVAGLADQPLRPIQDGSNSPGRVISGIGKGLVGVIAKPLGGAAELVSRSGKGLLRTAGLSRTRGRILGEFNKIHNYTEYRFCRILLEEVLFQTIARIENFNDIINVILTRNKIIILSDESFQILTEFGRKQVDISLSDKGIVLESKRKAEVEDRLARFIGAKNDQEEDNSRNKLLISIEHPKRLYTLLRSSQSAF</sequence>
<feature type="domain" description="Chorein N-terminal" evidence="2">
    <location>
        <begin position="4"/>
        <end position="94"/>
    </location>
</feature>
<evidence type="ECO:0000313" key="4">
    <source>
        <dbReference type="Proteomes" id="UP000549394"/>
    </source>
</evidence>
<organism evidence="3 4">
    <name type="scientific">Dimorphilus gyrociliatus</name>
    <dbReference type="NCBI Taxonomy" id="2664684"/>
    <lineage>
        <taxon>Eukaryota</taxon>
        <taxon>Metazoa</taxon>
        <taxon>Spiralia</taxon>
        <taxon>Lophotrochozoa</taxon>
        <taxon>Annelida</taxon>
        <taxon>Polychaeta</taxon>
        <taxon>Polychaeta incertae sedis</taxon>
        <taxon>Dinophilidae</taxon>
        <taxon>Dimorphilus</taxon>
    </lineage>
</organism>
<dbReference type="PANTHER" id="PTHR12517">
    <property type="entry name" value="VACUOLAR PROTEIN SORTING-ASSOCIATED PROTEIN 13B"/>
    <property type="match status" value="1"/>
</dbReference>
<keyword evidence="4" id="KW-1185">Reference proteome</keyword>
<evidence type="ECO:0000256" key="1">
    <source>
        <dbReference type="ARBA" id="ARBA00022448"/>
    </source>
</evidence>
<dbReference type="PANTHER" id="PTHR12517:SF0">
    <property type="entry name" value="INTERMEMBRANE LIPID TRANSFER PROTEIN VPS13B"/>
    <property type="match status" value="1"/>
</dbReference>
<name>A0A7I8VKV6_9ANNE</name>
<gene>
    <name evidence="3" type="ORF">DGYR_LOCUS4959</name>
</gene>
<dbReference type="InterPro" id="IPR026854">
    <property type="entry name" value="VPS13_N"/>
</dbReference>
<accession>A0A7I8VKV6</accession>
<dbReference type="Pfam" id="PF12624">
    <property type="entry name" value="VPS13_N"/>
    <property type="match status" value="1"/>
</dbReference>
<reference evidence="3 4" key="1">
    <citation type="submission" date="2020-08" db="EMBL/GenBank/DDBJ databases">
        <authorList>
            <person name="Hejnol A."/>
        </authorList>
    </citation>
    <scope>NUCLEOTIDE SEQUENCE [LARGE SCALE GENOMIC DNA]</scope>
</reference>
<dbReference type="Proteomes" id="UP000549394">
    <property type="component" value="Unassembled WGS sequence"/>
</dbReference>
<protein>
    <submittedName>
        <fullName evidence="3">DgyrCDS5226</fullName>
    </submittedName>
</protein>
<dbReference type="OrthoDB" id="445152at2759"/>
<proteinExistence type="predicted"/>
<evidence type="ECO:0000259" key="2">
    <source>
        <dbReference type="Pfam" id="PF12624"/>
    </source>
</evidence>
<keyword evidence="1" id="KW-0813">Transport</keyword>